<dbReference type="EMBL" id="JAAFZH010000002">
    <property type="protein sequence ID" value="NDU94790.1"/>
    <property type="molecule type" value="Genomic_DNA"/>
</dbReference>
<sequence>MTKYLIILLVSSGVLLSGCHDKEREQQLEQREQALLEKEKQFALKETDYQALTRMRDSLMATHDTMVIIAAWPETIAGAWTSKVICTESSCPDYVVGDQRSDLWEFSSDSTQIVTKVINNNKLVRVYAATYADNQINLSFRTDSATSKQVEMNVVLNEITPNKMRGTRALSIDNKCSAKFSVELSRTNQ</sequence>
<protein>
    <recommendedName>
        <fullName evidence="3">Lipoprotein</fullName>
    </recommendedName>
</protein>
<organism evidence="1 2">
    <name type="scientific">Spirosoma terrae</name>
    <dbReference type="NCBI Taxonomy" id="1968276"/>
    <lineage>
        <taxon>Bacteria</taxon>
        <taxon>Pseudomonadati</taxon>
        <taxon>Bacteroidota</taxon>
        <taxon>Cytophagia</taxon>
        <taxon>Cytophagales</taxon>
        <taxon>Cytophagaceae</taxon>
        <taxon>Spirosoma</taxon>
    </lineage>
</organism>
<accession>A0A6L9L321</accession>
<dbReference type="RefSeq" id="WP_163945347.1">
    <property type="nucleotide sequence ID" value="NZ_JAAFZH010000002.1"/>
</dbReference>
<reference evidence="1 2" key="1">
    <citation type="submission" date="2020-02" db="EMBL/GenBank/DDBJ databases">
        <title>Draft genome sequence of two Spirosoma agri KCTC 52727 and Spirosoma terrae KCTC 52035.</title>
        <authorList>
            <person name="Rojas J."/>
            <person name="Ambika Manirajan B."/>
            <person name="Suarez C."/>
            <person name="Ratering S."/>
            <person name="Schnell S."/>
        </authorList>
    </citation>
    <scope>NUCLEOTIDE SEQUENCE [LARGE SCALE GENOMIC DNA]</scope>
    <source>
        <strain evidence="1 2">KCTC 52035</strain>
    </source>
</reference>
<gene>
    <name evidence="1" type="ORF">GK108_07890</name>
</gene>
<keyword evidence="2" id="KW-1185">Reference proteome</keyword>
<evidence type="ECO:0000313" key="2">
    <source>
        <dbReference type="Proteomes" id="UP000474175"/>
    </source>
</evidence>
<dbReference type="AlphaFoldDB" id="A0A6L9L321"/>
<evidence type="ECO:0008006" key="3">
    <source>
        <dbReference type="Google" id="ProtNLM"/>
    </source>
</evidence>
<proteinExistence type="predicted"/>
<evidence type="ECO:0000313" key="1">
    <source>
        <dbReference type="EMBL" id="NDU94790.1"/>
    </source>
</evidence>
<dbReference type="PROSITE" id="PS51257">
    <property type="entry name" value="PROKAR_LIPOPROTEIN"/>
    <property type="match status" value="1"/>
</dbReference>
<comment type="caution">
    <text evidence="1">The sequence shown here is derived from an EMBL/GenBank/DDBJ whole genome shotgun (WGS) entry which is preliminary data.</text>
</comment>
<dbReference type="Proteomes" id="UP000474175">
    <property type="component" value="Unassembled WGS sequence"/>
</dbReference>
<name>A0A6L9L321_9BACT</name>